<accession>A0A0K1PGN4</accession>
<dbReference type="GO" id="GO:0004674">
    <property type="term" value="F:protein serine/threonine kinase activity"/>
    <property type="evidence" value="ECO:0007669"/>
    <property type="project" value="UniProtKB-KW"/>
</dbReference>
<dbReference type="Pfam" id="PF13540">
    <property type="entry name" value="RCC1_2"/>
    <property type="match status" value="1"/>
</dbReference>
<dbReference type="AlphaFoldDB" id="A0A0K1PGN4"/>
<evidence type="ECO:0000256" key="9">
    <source>
        <dbReference type="ARBA" id="ARBA00023180"/>
    </source>
</evidence>
<keyword evidence="7" id="KW-1015">Disulfide bond</keyword>
<dbReference type="KEGG" id="vin:AKJ08_3054"/>
<evidence type="ECO:0000256" key="11">
    <source>
        <dbReference type="ARBA" id="ARBA00048679"/>
    </source>
</evidence>
<organism evidence="12 13">
    <name type="scientific">Vulgatibacter incomptus</name>
    <dbReference type="NCBI Taxonomy" id="1391653"/>
    <lineage>
        <taxon>Bacteria</taxon>
        <taxon>Pseudomonadati</taxon>
        <taxon>Myxococcota</taxon>
        <taxon>Myxococcia</taxon>
        <taxon>Myxococcales</taxon>
        <taxon>Cystobacterineae</taxon>
        <taxon>Vulgatibacteraceae</taxon>
        <taxon>Vulgatibacter</taxon>
    </lineage>
</organism>
<keyword evidence="5" id="KW-1133">Transmembrane helix</keyword>
<keyword evidence="9" id="KW-0325">Glycoprotein</keyword>
<dbReference type="PANTHER" id="PTHR47460">
    <property type="entry name" value="SERINE/THREONINE-PROTEIN KINASE-LIKE PROTEIN ACR4"/>
    <property type="match status" value="1"/>
</dbReference>
<evidence type="ECO:0000256" key="5">
    <source>
        <dbReference type="ARBA" id="ARBA00022989"/>
    </source>
</evidence>
<evidence type="ECO:0000256" key="3">
    <source>
        <dbReference type="ARBA" id="ARBA00022692"/>
    </source>
</evidence>
<gene>
    <name evidence="12" type="ORF">AKJ08_3054</name>
</gene>
<reference evidence="12 13" key="1">
    <citation type="submission" date="2015-08" db="EMBL/GenBank/DDBJ databases">
        <authorList>
            <person name="Babu N.S."/>
            <person name="Beckwith C.J."/>
            <person name="Beseler K.G."/>
            <person name="Brison A."/>
            <person name="Carone J.V."/>
            <person name="Caskin T.P."/>
            <person name="Diamond M."/>
            <person name="Durham M.E."/>
            <person name="Foxe J.M."/>
            <person name="Go M."/>
            <person name="Henderson B.A."/>
            <person name="Jones I.B."/>
            <person name="McGettigan J.A."/>
            <person name="Micheletti S.J."/>
            <person name="Nasrallah M.E."/>
            <person name="Ortiz D."/>
            <person name="Piller C.R."/>
            <person name="Privatt S.R."/>
            <person name="Schneider S.L."/>
            <person name="Sharp S."/>
            <person name="Smith T.C."/>
            <person name="Stanton J.D."/>
            <person name="Ullery H.E."/>
            <person name="Wilson R.J."/>
            <person name="Serrano M.G."/>
            <person name="Buck G."/>
            <person name="Lee V."/>
            <person name="Wang Y."/>
            <person name="Carvalho R."/>
            <person name="Voegtly L."/>
            <person name="Shi R."/>
            <person name="Duckworth R."/>
            <person name="Johnson A."/>
            <person name="Loviza R."/>
            <person name="Walstead R."/>
            <person name="Shah Z."/>
            <person name="Kiflezghi M."/>
            <person name="Wade K."/>
            <person name="Ball S.L."/>
            <person name="Bradley K.W."/>
            <person name="Asai D.J."/>
            <person name="Bowman C.A."/>
            <person name="Russell D.A."/>
            <person name="Pope W.H."/>
            <person name="Jacobs-Sera D."/>
            <person name="Hendrix R.W."/>
            <person name="Hatfull G.F."/>
        </authorList>
    </citation>
    <scope>NUCLEOTIDE SEQUENCE [LARGE SCALE GENOMIC DNA]</scope>
    <source>
        <strain evidence="12 13">DSM 27710</strain>
    </source>
</reference>
<keyword evidence="4" id="KW-0732">Signal</keyword>
<evidence type="ECO:0000256" key="7">
    <source>
        <dbReference type="ARBA" id="ARBA00023157"/>
    </source>
</evidence>
<dbReference type="EMBL" id="CP012332">
    <property type="protein sequence ID" value="AKU92667.1"/>
    <property type="molecule type" value="Genomic_DNA"/>
</dbReference>
<dbReference type="STRING" id="1391653.AKJ08_3054"/>
<dbReference type="PANTHER" id="PTHR47460:SF1">
    <property type="entry name" value="SERINE_THREONINE-PROTEIN KINASE-LIKE PROTEIN ACR4"/>
    <property type="match status" value="1"/>
</dbReference>
<sequence>MSWVVNSVPGRAFQFKILAEYLQDGLMTTPFSPEVTGRTAAPQPTGFNLFRTGAPLASLGPSARAFADRSVPRVVSPPRITSLTYERPEGVLLTWSVPDPSSNPGAYRVEMPMDDGSVAYSQEAIGARAPLVLEGYRVIRDGIAIETVSSSTQVFDDTSATFGPGYVYSVSATEGTRTDGVELSWSSFEPRGTYHEYAIESVYASGDSARSASGTGARGLATVIDFEIERDGAGWESVGTELSHVDAGAPGGTVTVDSTVEVDPILSFVQLGFSATSSAPPSATYRVRALYDYAQPTVSDPVTGRRGGAGVAAFQWQRSVADADGGYVDIPGATGSYFQVLDAPVDQGRYYRLLTTVDSRAYGSTSPRRVVVPGFKDVVAGAGYSCGVQTGGALVCFGSDLSGLLQPPAGSYKEVGLSYANGCGVKSDGSIICWGDNQIGLAPTAPFPGPFASVSMGTNVSCGIDANDGGLLCWGEAGLTSAPAGAFTQVSSRGPNVCALDSTGAATCWGSSPWQMTGLYQQIALGLDFACGLDLAGEIECEGALTTTDVPAGSYVFIDAGDRHACGVRLDGTAACWGDSRGGTPPPNSTFARVSAGVLHSCGVRTDGKLDCWGLDFYGEAPHQPAP</sequence>
<comment type="catalytic activity">
    <reaction evidence="11">
        <text>L-seryl-[protein] + ATP = O-phospho-L-seryl-[protein] + ADP + H(+)</text>
        <dbReference type="Rhea" id="RHEA:17989"/>
        <dbReference type="Rhea" id="RHEA-COMP:9863"/>
        <dbReference type="Rhea" id="RHEA-COMP:11604"/>
        <dbReference type="ChEBI" id="CHEBI:15378"/>
        <dbReference type="ChEBI" id="CHEBI:29999"/>
        <dbReference type="ChEBI" id="CHEBI:30616"/>
        <dbReference type="ChEBI" id="CHEBI:83421"/>
        <dbReference type="ChEBI" id="CHEBI:456216"/>
        <dbReference type="EC" id="2.7.11.1"/>
    </reaction>
</comment>
<keyword evidence="3" id="KW-0812">Transmembrane</keyword>
<evidence type="ECO:0000256" key="8">
    <source>
        <dbReference type="ARBA" id="ARBA00023170"/>
    </source>
</evidence>
<keyword evidence="6" id="KW-0472">Membrane</keyword>
<comment type="subcellular location">
    <subcellularLocation>
        <location evidence="1">Membrane</location>
        <topology evidence="1">Single-pass type I membrane protein</topology>
    </subcellularLocation>
</comment>
<name>A0A0K1PGN4_9BACT</name>
<evidence type="ECO:0000256" key="2">
    <source>
        <dbReference type="ARBA" id="ARBA00012513"/>
    </source>
</evidence>
<evidence type="ECO:0000313" key="13">
    <source>
        <dbReference type="Proteomes" id="UP000055590"/>
    </source>
</evidence>
<dbReference type="InterPro" id="IPR009091">
    <property type="entry name" value="RCC1/BLIP-II"/>
</dbReference>
<evidence type="ECO:0000256" key="10">
    <source>
        <dbReference type="ARBA" id="ARBA00047899"/>
    </source>
</evidence>
<keyword evidence="8" id="KW-0675">Receptor</keyword>
<comment type="catalytic activity">
    <reaction evidence="10">
        <text>L-threonyl-[protein] + ATP = O-phospho-L-threonyl-[protein] + ADP + H(+)</text>
        <dbReference type="Rhea" id="RHEA:46608"/>
        <dbReference type="Rhea" id="RHEA-COMP:11060"/>
        <dbReference type="Rhea" id="RHEA-COMP:11605"/>
        <dbReference type="ChEBI" id="CHEBI:15378"/>
        <dbReference type="ChEBI" id="CHEBI:30013"/>
        <dbReference type="ChEBI" id="CHEBI:30616"/>
        <dbReference type="ChEBI" id="CHEBI:61977"/>
        <dbReference type="ChEBI" id="CHEBI:456216"/>
        <dbReference type="EC" id="2.7.11.1"/>
    </reaction>
</comment>
<dbReference type="Gene3D" id="2.130.10.30">
    <property type="entry name" value="Regulator of chromosome condensation 1/beta-lactamase-inhibitor protein II"/>
    <property type="match status" value="2"/>
</dbReference>
<dbReference type="Proteomes" id="UP000055590">
    <property type="component" value="Chromosome"/>
</dbReference>
<dbReference type="GO" id="GO:0016020">
    <property type="term" value="C:membrane"/>
    <property type="evidence" value="ECO:0007669"/>
    <property type="project" value="UniProtKB-SubCell"/>
</dbReference>
<dbReference type="SUPFAM" id="SSF50985">
    <property type="entry name" value="RCC1/BLIP-II"/>
    <property type="match status" value="1"/>
</dbReference>
<keyword evidence="13" id="KW-1185">Reference proteome</keyword>
<evidence type="ECO:0000256" key="4">
    <source>
        <dbReference type="ARBA" id="ARBA00022729"/>
    </source>
</evidence>
<protein>
    <recommendedName>
        <fullName evidence="2">non-specific serine/threonine protein kinase</fullName>
        <ecNumber evidence="2">2.7.11.1</ecNumber>
    </recommendedName>
</protein>
<proteinExistence type="predicted"/>
<evidence type="ECO:0000256" key="6">
    <source>
        <dbReference type="ARBA" id="ARBA00023136"/>
    </source>
</evidence>
<evidence type="ECO:0000256" key="1">
    <source>
        <dbReference type="ARBA" id="ARBA00004479"/>
    </source>
</evidence>
<evidence type="ECO:0000313" key="12">
    <source>
        <dbReference type="EMBL" id="AKU92667.1"/>
    </source>
</evidence>
<dbReference type="EC" id="2.7.11.1" evidence="2"/>